<dbReference type="SUPFAM" id="SSF53098">
    <property type="entry name" value="Ribonuclease H-like"/>
    <property type="match status" value="1"/>
</dbReference>
<protein>
    <submittedName>
        <fullName evidence="3">Uncharacterized protein LOC136085562</fullName>
    </submittedName>
</protein>
<sequence>MNGVLNLQDVKEEKKRMDGEMSRDVGLTAKEEMERVIKGTVDRLFNELKTRSVRLMEIDEKFGFLLDMEELCFNTEIKYLKDQCKKFGKVYSSDVDGRELYEEILDCRMLLTSCKEKVSSPEQLLMFIVEYGDENVFPNMRIALQILLTIAVSVASCERTFSKIRLINSYLRTSMDQSRLCDLALLSLKRENTEEINFDNVIKKFAAIKARKINL</sequence>
<keyword evidence="2" id="KW-1185">Reference proteome</keyword>
<feature type="domain" description="HAT C-terminal dimerisation" evidence="1">
    <location>
        <begin position="133"/>
        <end position="190"/>
    </location>
</feature>
<proteinExistence type="predicted"/>
<dbReference type="RefSeq" id="XP_065662954.1">
    <property type="nucleotide sequence ID" value="XM_065806882.1"/>
</dbReference>
<organism evidence="2 3">
    <name type="scientific">Hydra vulgaris</name>
    <name type="common">Hydra</name>
    <name type="synonym">Hydra attenuata</name>
    <dbReference type="NCBI Taxonomy" id="6087"/>
    <lineage>
        <taxon>Eukaryota</taxon>
        <taxon>Metazoa</taxon>
        <taxon>Cnidaria</taxon>
        <taxon>Hydrozoa</taxon>
        <taxon>Hydroidolina</taxon>
        <taxon>Anthoathecata</taxon>
        <taxon>Aplanulata</taxon>
        <taxon>Hydridae</taxon>
        <taxon>Hydra</taxon>
    </lineage>
</organism>
<evidence type="ECO:0000259" key="1">
    <source>
        <dbReference type="Pfam" id="PF05699"/>
    </source>
</evidence>
<dbReference type="PANTHER" id="PTHR46289">
    <property type="entry name" value="52 KDA REPRESSOR OF THE INHIBITOR OF THE PROTEIN KINASE-LIKE PROTEIN-RELATED"/>
    <property type="match status" value="1"/>
</dbReference>
<reference evidence="3" key="1">
    <citation type="submission" date="2025-08" db="UniProtKB">
        <authorList>
            <consortium name="RefSeq"/>
        </authorList>
    </citation>
    <scope>IDENTIFICATION</scope>
</reference>
<name>A0ABM4CMB1_HYDVU</name>
<dbReference type="InterPro" id="IPR052958">
    <property type="entry name" value="IFN-induced_PKR_regulator"/>
</dbReference>
<dbReference type="PANTHER" id="PTHR46289:SF14">
    <property type="entry name" value="DUF4371 DOMAIN-CONTAINING PROTEIN"/>
    <property type="match status" value="1"/>
</dbReference>
<gene>
    <name evidence="3" type="primary">LOC136085562</name>
</gene>
<accession>A0ABM4CMB1</accession>
<evidence type="ECO:0000313" key="3">
    <source>
        <dbReference type="RefSeq" id="XP_065662954.1"/>
    </source>
</evidence>
<dbReference type="InterPro" id="IPR012337">
    <property type="entry name" value="RNaseH-like_sf"/>
</dbReference>
<dbReference type="GeneID" id="136085562"/>
<dbReference type="Proteomes" id="UP001652625">
    <property type="component" value="Chromosome 09"/>
</dbReference>
<dbReference type="InterPro" id="IPR008906">
    <property type="entry name" value="HATC_C_dom"/>
</dbReference>
<dbReference type="Pfam" id="PF05699">
    <property type="entry name" value="Dimer_Tnp_hAT"/>
    <property type="match status" value="1"/>
</dbReference>
<evidence type="ECO:0000313" key="2">
    <source>
        <dbReference type="Proteomes" id="UP001652625"/>
    </source>
</evidence>